<dbReference type="AlphaFoldDB" id="A0A4Y6PU40"/>
<dbReference type="InterPro" id="IPR019734">
    <property type="entry name" value="TPR_rpt"/>
</dbReference>
<dbReference type="Pfam" id="PF13176">
    <property type="entry name" value="TPR_7"/>
    <property type="match status" value="1"/>
</dbReference>
<keyword evidence="3" id="KW-1185">Reference proteome</keyword>
<dbReference type="Pfam" id="PF13174">
    <property type="entry name" value="TPR_6"/>
    <property type="match status" value="1"/>
</dbReference>
<keyword evidence="1" id="KW-0802">TPR repeat</keyword>
<organism evidence="2 3">
    <name type="scientific">Persicimonas caeni</name>
    <dbReference type="NCBI Taxonomy" id="2292766"/>
    <lineage>
        <taxon>Bacteria</taxon>
        <taxon>Deltaproteobacteria</taxon>
        <taxon>Bradymonadales</taxon>
        <taxon>Bradymonadaceae</taxon>
        <taxon>Persicimonas</taxon>
    </lineage>
</organism>
<evidence type="ECO:0000313" key="2">
    <source>
        <dbReference type="EMBL" id="QDG51639.1"/>
    </source>
</evidence>
<feature type="repeat" description="TPR" evidence="1">
    <location>
        <begin position="129"/>
        <end position="162"/>
    </location>
</feature>
<proteinExistence type="predicted"/>
<reference evidence="2 3" key="1">
    <citation type="submission" date="2019-06" db="EMBL/GenBank/DDBJ databases">
        <title>Persicimonas caeni gen. nov., sp. nov., a predatory bacterium isolated from solar saltern.</title>
        <authorList>
            <person name="Wang S."/>
        </authorList>
    </citation>
    <scope>NUCLEOTIDE SEQUENCE [LARGE SCALE GENOMIC DNA]</scope>
    <source>
        <strain evidence="2 3">YN101</strain>
    </source>
</reference>
<protein>
    <submittedName>
        <fullName evidence="2">Tetratricopeptide repeat protein</fullName>
    </submittedName>
</protein>
<dbReference type="SUPFAM" id="SSF48452">
    <property type="entry name" value="TPR-like"/>
    <property type="match status" value="1"/>
</dbReference>
<name>A0A4Y6PU40_PERCE</name>
<dbReference type="OrthoDB" id="5486787at2"/>
<evidence type="ECO:0000313" key="3">
    <source>
        <dbReference type="Proteomes" id="UP000315995"/>
    </source>
</evidence>
<sequence>MITGKEFSIGSENQKVGARMRGLRGSGRSTKNKWWRLMGASALAGVMLVGSACSTTSGAKTLDGTPTAEERLELDPMLIRAGANGEGETIDVTEVFKMAYEAYSDRRYEKAAKHYVLVVEYFKDSKYYLPALYNAGLSYEKLERWQPAAKYYRQIIDEHPEEKDAKDAYYRLANAYEKMGEHQMVVELMTEVLLRKELSNFDRCEAYVRRSNSLLELEDWKEAEQGYTTMLELNEKAAATERLSDDSHLVVQAHFGLGRSYHERVRDIELVLPTERMGQDLEKKGELFTRAQLYYIEALRHHHPQWSMAAGYMIGKLYEDFYTDIFNAEIPDDLDREHVALYFEELQKHIRPLMERAVQVYEKNLSLSRRIGTSDEQNEWVAQTSQKLERLRHFLDDPITQRRAEMLVAHGHTVKTPWDPQATATDLVDIAVKQAAEEAHGESAAKLEKKAEGPDS</sequence>
<evidence type="ECO:0000256" key="1">
    <source>
        <dbReference type="PROSITE-ProRule" id="PRU00339"/>
    </source>
</evidence>
<dbReference type="PROSITE" id="PS50005">
    <property type="entry name" value="TPR"/>
    <property type="match status" value="1"/>
</dbReference>
<accession>A0A4Y6PU40</accession>
<dbReference type="Gene3D" id="1.25.40.10">
    <property type="entry name" value="Tetratricopeptide repeat domain"/>
    <property type="match status" value="2"/>
</dbReference>
<dbReference type="SMART" id="SM00028">
    <property type="entry name" value="TPR"/>
    <property type="match status" value="4"/>
</dbReference>
<accession>A0A5B8Y4Y8</accession>
<gene>
    <name evidence="2" type="ORF">FIV42_13035</name>
</gene>
<dbReference type="InterPro" id="IPR011990">
    <property type="entry name" value="TPR-like_helical_dom_sf"/>
</dbReference>
<dbReference type="Proteomes" id="UP000315995">
    <property type="component" value="Chromosome"/>
</dbReference>
<dbReference type="EMBL" id="CP041186">
    <property type="protein sequence ID" value="QDG51639.1"/>
    <property type="molecule type" value="Genomic_DNA"/>
</dbReference>